<accession>A0A195E245</accession>
<keyword evidence="3" id="KW-1185">Reference proteome</keyword>
<feature type="region of interest" description="Disordered" evidence="1">
    <location>
        <begin position="1"/>
        <end position="29"/>
    </location>
</feature>
<dbReference type="Proteomes" id="UP000078492">
    <property type="component" value="Unassembled WGS sequence"/>
</dbReference>
<gene>
    <name evidence="2" type="ORF">ALC57_08397</name>
</gene>
<dbReference type="AlphaFoldDB" id="A0A195E245"/>
<evidence type="ECO:0000256" key="1">
    <source>
        <dbReference type="SAM" id="MobiDB-lite"/>
    </source>
</evidence>
<sequence>MRRNDSGLRERKEGREGPRERTKDPECETGEKIRFSCRYRSTGGSMSDAIIRSGGKRIHPPVYMANVGSNSSWLVATKSIPHSQISFKSRECLDRHNNNNNNNNKRNIFI</sequence>
<evidence type="ECO:0000313" key="3">
    <source>
        <dbReference type="Proteomes" id="UP000078492"/>
    </source>
</evidence>
<proteinExistence type="predicted"/>
<name>A0A195E245_9HYME</name>
<organism evidence="2 3">
    <name type="scientific">Trachymyrmex cornetzi</name>
    <dbReference type="NCBI Taxonomy" id="471704"/>
    <lineage>
        <taxon>Eukaryota</taxon>
        <taxon>Metazoa</taxon>
        <taxon>Ecdysozoa</taxon>
        <taxon>Arthropoda</taxon>
        <taxon>Hexapoda</taxon>
        <taxon>Insecta</taxon>
        <taxon>Pterygota</taxon>
        <taxon>Neoptera</taxon>
        <taxon>Endopterygota</taxon>
        <taxon>Hymenoptera</taxon>
        <taxon>Apocrita</taxon>
        <taxon>Aculeata</taxon>
        <taxon>Formicoidea</taxon>
        <taxon>Formicidae</taxon>
        <taxon>Myrmicinae</taxon>
        <taxon>Trachymyrmex</taxon>
    </lineage>
</organism>
<evidence type="ECO:0000313" key="2">
    <source>
        <dbReference type="EMBL" id="KYN19220.1"/>
    </source>
</evidence>
<reference evidence="2 3" key="1">
    <citation type="submission" date="2015-09" db="EMBL/GenBank/DDBJ databases">
        <title>Trachymyrmex cornetzi WGS genome.</title>
        <authorList>
            <person name="Nygaard S."/>
            <person name="Hu H."/>
            <person name="Boomsma J."/>
            <person name="Zhang G."/>
        </authorList>
    </citation>
    <scope>NUCLEOTIDE SEQUENCE [LARGE SCALE GENOMIC DNA]</scope>
    <source>
        <strain evidence="2">Tcor2-1</strain>
        <tissue evidence="2">Whole body</tissue>
    </source>
</reference>
<protein>
    <submittedName>
        <fullName evidence="2">Uncharacterized protein</fullName>
    </submittedName>
</protein>
<dbReference type="EMBL" id="KQ979763">
    <property type="protein sequence ID" value="KYN19220.1"/>
    <property type="molecule type" value="Genomic_DNA"/>
</dbReference>